<keyword evidence="1" id="KW-0472">Membrane</keyword>
<sequence>MTPKNQRRLLLFVITFPLLCVGLVGGWYLYGWYEGGTVVNRGLEKKILAHRTMIEQVEVEARAVEDQILAKMRRGIPVHPIGKSPLNESPLIERALPILLRQLVDEREAVALYAEHDLSRLTLSPEQNQLAVDTLIGMLPTKKRFHHLVNVLHRLKADPQQVVPHLVDAVDRETFDNLQIMSVRIRMFDHDYDLHPLFLECLRQQAEGGEELISWGLMALFLHYGELENALQQAIAESSDAEEIERLKRWVKYVQTRPTQQPPAQQQPPEPVTVY</sequence>
<reference evidence="2 3" key="1">
    <citation type="submission" date="2018-07" db="EMBL/GenBank/DDBJ databases">
        <title>Comparative genomes isolates from brazilian mangrove.</title>
        <authorList>
            <person name="De Araujo J.E."/>
            <person name="Taketani R.G."/>
            <person name="Silva M.C.P."/>
            <person name="Lourenco M.V."/>
            <person name="Oliveira V.M."/>
            <person name="Andreote F.D."/>
        </authorList>
    </citation>
    <scope>NUCLEOTIDE SEQUENCE [LARGE SCALE GENOMIC DNA]</scope>
    <source>
        <strain evidence="2 3">HEX PRIS-MGV</strain>
    </source>
</reference>
<proteinExistence type="predicted"/>
<comment type="caution">
    <text evidence="2">The sequence shown here is derived from an EMBL/GenBank/DDBJ whole genome shotgun (WGS) entry which is preliminary data.</text>
</comment>
<evidence type="ECO:0000313" key="2">
    <source>
        <dbReference type="EMBL" id="RCS52867.1"/>
    </source>
</evidence>
<evidence type="ECO:0000256" key="1">
    <source>
        <dbReference type="SAM" id="Phobius"/>
    </source>
</evidence>
<organism evidence="2 3">
    <name type="scientific">Bremerella cremea</name>
    <dbReference type="NCBI Taxonomy" id="1031537"/>
    <lineage>
        <taxon>Bacteria</taxon>
        <taxon>Pseudomonadati</taxon>
        <taxon>Planctomycetota</taxon>
        <taxon>Planctomycetia</taxon>
        <taxon>Pirellulales</taxon>
        <taxon>Pirellulaceae</taxon>
        <taxon>Bremerella</taxon>
    </lineage>
</organism>
<dbReference type="RefSeq" id="WP_114368291.1">
    <property type="nucleotide sequence ID" value="NZ_QPEX01000011.1"/>
</dbReference>
<evidence type="ECO:0000313" key="3">
    <source>
        <dbReference type="Proteomes" id="UP000253562"/>
    </source>
</evidence>
<keyword evidence="1" id="KW-0812">Transmembrane</keyword>
<accession>A0A368KT71</accession>
<feature type="transmembrane region" description="Helical" evidence="1">
    <location>
        <begin position="9"/>
        <end position="30"/>
    </location>
</feature>
<dbReference type="AlphaFoldDB" id="A0A368KT71"/>
<dbReference type="Proteomes" id="UP000253562">
    <property type="component" value="Unassembled WGS sequence"/>
</dbReference>
<dbReference type="EMBL" id="QPEX01000011">
    <property type="protein sequence ID" value="RCS52867.1"/>
    <property type="molecule type" value="Genomic_DNA"/>
</dbReference>
<keyword evidence="1" id="KW-1133">Transmembrane helix</keyword>
<gene>
    <name evidence="2" type="ORF">DTL42_08540</name>
</gene>
<name>A0A368KT71_9BACT</name>
<protein>
    <submittedName>
        <fullName evidence="2">Uncharacterized protein</fullName>
    </submittedName>
</protein>
<dbReference type="OrthoDB" id="290505at2"/>